<name>A0AA39S2F3_ACESA</name>
<reference evidence="2" key="2">
    <citation type="submission" date="2023-06" db="EMBL/GenBank/DDBJ databases">
        <authorList>
            <person name="Swenson N.G."/>
            <person name="Wegrzyn J.L."/>
            <person name="Mcevoy S.L."/>
        </authorList>
    </citation>
    <scope>NUCLEOTIDE SEQUENCE</scope>
    <source>
        <strain evidence="2">NS2018</strain>
        <tissue evidence="2">Leaf</tissue>
    </source>
</reference>
<dbReference type="AlphaFoldDB" id="A0AA39S2F3"/>
<proteinExistence type="predicted"/>
<keyword evidence="3" id="KW-1185">Reference proteome</keyword>
<comment type="caution">
    <text evidence="2">The sequence shown here is derived from an EMBL/GenBank/DDBJ whole genome shotgun (WGS) entry which is preliminary data.</text>
</comment>
<feature type="region of interest" description="Disordered" evidence="1">
    <location>
        <begin position="72"/>
        <end position="141"/>
    </location>
</feature>
<feature type="compositionally biased region" description="Basic and acidic residues" evidence="1">
    <location>
        <begin position="107"/>
        <end position="117"/>
    </location>
</feature>
<accession>A0AA39S2F3</accession>
<dbReference type="EMBL" id="JAUESC010000383">
    <property type="protein sequence ID" value="KAK0584013.1"/>
    <property type="molecule type" value="Genomic_DNA"/>
</dbReference>
<gene>
    <name evidence="2" type="ORF">LWI29_006503</name>
</gene>
<dbReference type="Proteomes" id="UP001168877">
    <property type="component" value="Unassembled WGS sequence"/>
</dbReference>
<protein>
    <submittedName>
        <fullName evidence="2">Uncharacterized protein</fullName>
    </submittedName>
</protein>
<sequence length="141" mass="16255">MDVAFLAYKSLSDISKIEPFNGSHFKRWQEKVTDTPDVLNFVDYLTQTKPEKNPEKPEENYAELLEAWNKRNKNLKSSERRTSESSSSSPLTNPKINPRIIITTTKEMTKKEKKSTAEGDDDDEDGDDDDEGRDGRRRRKG</sequence>
<reference evidence="2" key="1">
    <citation type="journal article" date="2022" name="Plant J.">
        <title>Strategies of tolerance reflected in two North American maple genomes.</title>
        <authorList>
            <person name="McEvoy S.L."/>
            <person name="Sezen U.U."/>
            <person name="Trouern-Trend A."/>
            <person name="McMahon S.M."/>
            <person name="Schaberg P.G."/>
            <person name="Yang J."/>
            <person name="Wegrzyn J.L."/>
            <person name="Swenson N.G."/>
        </authorList>
    </citation>
    <scope>NUCLEOTIDE SEQUENCE</scope>
    <source>
        <strain evidence="2">NS2018</strain>
    </source>
</reference>
<evidence type="ECO:0000313" key="3">
    <source>
        <dbReference type="Proteomes" id="UP001168877"/>
    </source>
</evidence>
<organism evidence="2 3">
    <name type="scientific">Acer saccharum</name>
    <name type="common">Sugar maple</name>
    <dbReference type="NCBI Taxonomy" id="4024"/>
    <lineage>
        <taxon>Eukaryota</taxon>
        <taxon>Viridiplantae</taxon>
        <taxon>Streptophyta</taxon>
        <taxon>Embryophyta</taxon>
        <taxon>Tracheophyta</taxon>
        <taxon>Spermatophyta</taxon>
        <taxon>Magnoliopsida</taxon>
        <taxon>eudicotyledons</taxon>
        <taxon>Gunneridae</taxon>
        <taxon>Pentapetalae</taxon>
        <taxon>rosids</taxon>
        <taxon>malvids</taxon>
        <taxon>Sapindales</taxon>
        <taxon>Sapindaceae</taxon>
        <taxon>Hippocastanoideae</taxon>
        <taxon>Acereae</taxon>
        <taxon>Acer</taxon>
    </lineage>
</organism>
<feature type="compositionally biased region" description="Acidic residues" evidence="1">
    <location>
        <begin position="118"/>
        <end position="132"/>
    </location>
</feature>
<evidence type="ECO:0000256" key="1">
    <source>
        <dbReference type="SAM" id="MobiDB-lite"/>
    </source>
</evidence>
<evidence type="ECO:0000313" key="2">
    <source>
        <dbReference type="EMBL" id="KAK0584013.1"/>
    </source>
</evidence>